<evidence type="ECO:0000313" key="2">
    <source>
        <dbReference type="EMBL" id="HIT98268.1"/>
    </source>
</evidence>
<protein>
    <submittedName>
        <fullName evidence="2">DUF4251 domain-containing protein</fullName>
    </submittedName>
</protein>
<sequence length="198" mass="21310">MKKILLMAALLFFAINAVEAQTTDKQAKKEAKAQAKAQRDAERDAQDAMIKTEEMQDFLAAKKAIVARDFVLEGSQIMFRSGQSFFVNAYTNFISLQGDQATVQIASMQGNGLNGFGGVTVNGTISNPRYNVANNGDVSFSFSVSGPQISATVDITLPHGSNSAMAAIQPNFSGQRMTMNGKLLPYEDSKVLRGASKL</sequence>
<feature type="signal peptide" evidence="1">
    <location>
        <begin position="1"/>
        <end position="20"/>
    </location>
</feature>
<evidence type="ECO:0000313" key="3">
    <source>
        <dbReference type="Proteomes" id="UP000824161"/>
    </source>
</evidence>
<dbReference type="InterPro" id="IPR025347">
    <property type="entry name" value="DUF4251"/>
</dbReference>
<dbReference type="Pfam" id="PF14059">
    <property type="entry name" value="DUF4251"/>
    <property type="match status" value="1"/>
</dbReference>
<reference evidence="2" key="1">
    <citation type="submission" date="2020-10" db="EMBL/GenBank/DDBJ databases">
        <authorList>
            <person name="Gilroy R."/>
        </authorList>
    </citation>
    <scope>NUCLEOTIDE SEQUENCE</scope>
    <source>
        <strain evidence="2">1383</strain>
    </source>
</reference>
<feature type="chain" id="PRO_5039043123" evidence="1">
    <location>
        <begin position="21"/>
        <end position="198"/>
    </location>
</feature>
<dbReference type="Gene3D" id="2.40.128.410">
    <property type="match status" value="1"/>
</dbReference>
<reference evidence="2" key="2">
    <citation type="journal article" date="2021" name="PeerJ">
        <title>Extensive microbial diversity within the chicken gut microbiome revealed by metagenomics and culture.</title>
        <authorList>
            <person name="Gilroy R."/>
            <person name="Ravi A."/>
            <person name="Getino M."/>
            <person name="Pursley I."/>
            <person name="Horton D.L."/>
            <person name="Alikhan N.F."/>
            <person name="Baker D."/>
            <person name="Gharbi K."/>
            <person name="Hall N."/>
            <person name="Watson M."/>
            <person name="Adriaenssens E.M."/>
            <person name="Foster-Nyarko E."/>
            <person name="Jarju S."/>
            <person name="Secka A."/>
            <person name="Antonio M."/>
            <person name="Oren A."/>
            <person name="Chaudhuri R.R."/>
            <person name="La Ragione R."/>
            <person name="Hildebrand F."/>
            <person name="Pallen M.J."/>
        </authorList>
    </citation>
    <scope>NUCLEOTIDE SEQUENCE</scope>
    <source>
        <strain evidence="2">1383</strain>
    </source>
</reference>
<organism evidence="2 3">
    <name type="scientific">Candidatus Merdimorpha stercoravium</name>
    <dbReference type="NCBI Taxonomy" id="2840863"/>
    <lineage>
        <taxon>Bacteria</taxon>
        <taxon>Pseudomonadati</taxon>
        <taxon>Bacteroidota</taxon>
        <taxon>Flavobacteriia</taxon>
        <taxon>Flavobacteriales</taxon>
        <taxon>Candidatus Merdimorpha</taxon>
    </lineage>
</organism>
<comment type="caution">
    <text evidence="2">The sequence shown here is derived from an EMBL/GenBank/DDBJ whole genome shotgun (WGS) entry which is preliminary data.</text>
</comment>
<dbReference type="AlphaFoldDB" id="A0A9D1KTS7"/>
<evidence type="ECO:0000256" key="1">
    <source>
        <dbReference type="SAM" id="SignalP"/>
    </source>
</evidence>
<dbReference type="Proteomes" id="UP000824161">
    <property type="component" value="Unassembled WGS sequence"/>
</dbReference>
<keyword evidence="1" id="KW-0732">Signal</keyword>
<accession>A0A9D1KTS7</accession>
<name>A0A9D1KTS7_9FLAO</name>
<gene>
    <name evidence="2" type="ORF">IAC44_05445</name>
</gene>
<proteinExistence type="predicted"/>
<dbReference type="EMBL" id="DVLY01000135">
    <property type="protein sequence ID" value="HIT98268.1"/>
    <property type="molecule type" value="Genomic_DNA"/>
</dbReference>